<sequence length="203" mass="24123">MGLISVQLINDKPNIDYLLLNHKGNERIYRISPFLNPDPEISKSILIDFLDEIGHFPVYLYIEGFHDLIDKFQYNNFDYKIFYVNNYQKSENDYIYSPPIIRIKLANKEDLQKVISQTYNLAIANFPYILTFTEFLNFDLKKQDFSDQIIVPNFDFKASTSYIWIGYDGLFWDFVTNQPFYVDLNNFIKQIPKNFKIGEIITD</sequence>
<dbReference type="AlphaFoldDB" id="A0A6I2MI25"/>
<evidence type="ECO:0000313" key="2">
    <source>
        <dbReference type="Proteomes" id="UP000441585"/>
    </source>
</evidence>
<name>A0A6I2MI25_9BACI</name>
<proteinExistence type="predicted"/>
<gene>
    <name evidence="1" type="ORF">GJU41_19520</name>
</gene>
<evidence type="ECO:0000313" key="1">
    <source>
        <dbReference type="EMBL" id="MRX56151.1"/>
    </source>
</evidence>
<organism evidence="1 2">
    <name type="scientific">Metabacillus idriensis</name>
    <dbReference type="NCBI Taxonomy" id="324768"/>
    <lineage>
        <taxon>Bacteria</taxon>
        <taxon>Bacillati</taxon>
        <taxon>Bacillota</taxon>
        <taxon>Bacilli</taxon>
        <taxon>Bacillales</taxon>
        <taxon>Bacillaceae</taxon>
        <taxon>Metabacillus</taxon>
    </lineage>
</organism>
<accession>A0A6I2MI25</accession>
<protein>
    <submittedName>
        <fullName evidence="1">Uncharacterized protein</fullName>
    </submittedName>
</protein>
<keyword evidence="2" id="KW-1185">Reference proteome</keyword>
<dbReference type="Proteomes" id="UP000441585">
    <property type="component" value="Unassembled WGS sequence"/>
</dbReference>
<dbReference type="EMBL" id="WKKF01000009">
    <property type="protein sequence ID" value="MRX56151.1"/>
    <property type="molecule type" value="Genomic_DNA"/>
</dbReference>
<reference evidence="1 2" key="1">
    <citation type="submission" date="2019-11" db="EMBL/GenBank/DDBJ databases">
        <title>Bacillus idriensis genome.</title>
        <authorList>
            <person name="Konopka E.N."/>
            <person name="Newman J.D."/>
        </authorList>
    </citation>
    <scope>NUCLEOTIDE SEQUENCE [LARGE SCALE GENOMIC DNA]</scope>
    <source>
        <strain evidence="1 2">DSM 19097</strain>
    </source>
</reference>
<comment type="caution">
    <text evidence="1">The sequence shown here is derived from an EMBL/GenBank/DDBJ whole genome shotgun (WGS) entry which is preliminary data.</text>
</comment>
<dbReference type="RefSeq" id="WP_154319298.1">
    <property type="nucleotide sequence ID" value="NZ_CAJGAA010000007.1"/>
</dbReference>